<organism evidence="2 3">
    <name type="scientific">Parvimonas micra</name>
    <dbReference type="NCBI Taxonomy" id="33033"/>
    <lineage>
        <taxon>Bacteria</taxon>
        <taxon>Bacillati</taxon>
        <taxon>Bacillota</taxon>
        <taxon>Tissierellia</taxon>
        <taxon>Tissierellales</taxon>
        <taxon>Peptoniphilaceae</taxon>
        <taxon>Parvimonas</taxon>
    </lineage>
</organism>
<dbReference type="PANTHER" id="PTHR36833">
    <property type="entry name" value="SLR0610 PROTEIN-RELATED"/>
    <property type="match status" value="1"/>
</dbReference>
<feature type="transmembrane region" description="Helical" evidence="1">
    <location>
        <begin position="60"/>
        <end position="80"/>
    </location>
</feature>
<accession>A0A9X3HBX5</accession>
<dbReference type="Pfam" id="PF06182">
    <property type="entry name" value="ABC2_membrane_6"/>
    <property type="match status" value="1"/>
</dbReference>
<evidence type="ECO:0000256" key="1">
    <source>
        <dbReference type="SAM" id="Phobius"/>
    </source>
</evidence>
<feature type="transmembrane region" description="Helical" evidence="1">
    <location>
        <begin position="144"/>
        <end position="174"/>
    </location>
</feature>
<feature type="transmembrane region" description="Helical" evidence="1">
    <location>
        <begin position="202"/>
        <end position="220"/>
    </location>
</feature>
<dbReference type="Proteomes" id="UP001141458">
    <property type="component" value="Unassembled WGS sequence"/>
</dbReference>
<feature type="transmembrane region" description="Helical" evidence="1">
    <location>
        <begin position="26"/>
        <end position="48"/>
    </location>
</feature>
<keyword evidence="1" id="KW-0472">Membrane</keyword>
<dbReference type="RefSeq" id="WP_269721110.1">
    <property type="nucleotide sequence ID" value="NZ_CP101408.1"/>
</dbReference>
<name>A0A9X3HBX5_9FIRM</name>
<protein>
    <submittedName>
        <fullName evidence="2">ABC-2 family transporter protein</fullName>
    </submittedName>
</protein>
<proteinExistence type="predicted"/>
<dbReference type="InterPro" id="IPR010390">
    <property type="entry name" value="ABC-2_transporter-like"/>
</dbReference>
<dbReference type="EMBL" id="JANDZV010000005">
    <property type="protein sequence ID" value="MCZ7408049.1"/>
    <property type="molecule type" value="Genomic_DNA"/>
</dbReference>
<comment type="caution">
    <text evidence="2">The sequence shown here is derived from an EMBL/GenBank/DDBJ whole genome shotgun (WGS) entry which is preliminary data.</text>
</comment>
<sequence length="268" mass="31444">MLQALKDYFILIKISIKCQLKYKLDFFVQLIIWSIYAFIPIIAVDILIKKFGNLGNWTQYNIFIGYAIIMLSYDLARMIARGFDNFHNYIENGSLDIILVKPLGVFLQIMGNEFFLRRLSGIISYIFLLVLSISKLNIEMNKLYVSVFILFIVISVVLLFISLLIFSSIFTLIFKKRNLISEILVDKTAFISYIPTNMLNKIVQTFLIYFIPIYFCYYVPMNKIFVCDFYGSIILSIFISLLISISYLYIIKKIFIKILRRFYVSKGN</sequence>
<gene>
    <name evidence="2" type="ORF">NND69_06775</name>
</gene>
<keyword evidence="1" id="KW-1133">Transmembrane helix</keyword>
<evidence type="ECO:0000313" key="3">
    <source>
        <dbReference type="Proteomes" id="UP001141458"/>
    </source>
</evidence>
<evidence type="ECO:0000313" key="2">
    <source>
        <dbReference type="EMBL" id="MCZ7408049.1"/>
    </source>
</evidence>
<feature type="transmembrane region" description="Helical" evidence="1">
    <location>
        <begin position="232"/>
        <end position="251"/>
    </location>
</feature>
<dbReference type="AlphaFoldDB" id="A0A9X3HBX5"/>
<keyword evidence="1" id="KW-0812">Transmembrane</keyword>
<feature type="transmembrane region" description="Helical" evidence="1">
    <location>
        <begin position="119"/>
        <end position="138"/>
    </location>
</feature>
<dbReference type="PANTHER" id="PTHR36833:SF1">
    <property type="entry name" value="INTEGRAL MEMBRANE TRANSPORT PROTEIN"/>
    <property type="match status" value="1"/>
</dbReference>
<reference evidence="2" key="1">
    <citation type="submission" date="2022-07" db="EMBL/GenBank/DDBJ databases">
        <title>Parvimonas micra travels from the subgingival sulcus of the human oral cavity to the colorectal adenocarcinoma.</title>
        <authorList>
            <person name="Conde-Perez K."/>
            <person name="Buetas E."/>
            <person name="Aja-Macaya P."/>
            <person name="Martin-De Arribas E."/>
            <person name="Iglesias-Corras I."/>
            <person name="Trigo-Tasende N."/>
            <person name="Nasser-Ali M."/>
            <person name="Estevez L.S."/>
            <person name="Rumbo-Feal S."/>
            <person name="Otero-Alen B."/>
            <person name="Noguera J.F."/>
            <person name="Concha A."/>
            <person name="Pardinas-Lopez S."/>
            <person name="Carda-Dieguez M."/>
            <person name="Gomez-Randulfe I."/>
            <person name="Martinez-Lago N."/>
            <person name="Ladra S."/>
            <person name="Aparicio L.A."/>
            <person name="Bou G."/>
            <person name="Mira A."/>
            <person name="Vallejo J.A."/>
            <person name="Poza M."/>
        </authorList>
    </citation>
    <scope>NUCLEOTIDE SEQUENCE</scope>
    <source>
        <strain evidence="2">PM79KC-AC-4</strain>
    </source>
</reference>